<dbReference type="Proteomes" id="UP000515291">
    <property type="component" value="Chromosome"/>
</dbReference>
<protein>
    <submittedName>
        <fullName evidence="1">Uncharacterized protein</fullName>
    </submittedName>
</protein>
<name>A0A7G6TVG5_9BRAD</name>
<gene>
    <name evidence="1" type="ORF">HB776_05485</name>
</gene>
<accession>A0A7G6TVG5</accession>
<evidence type="ECO:0000313" key="2">
    <source>
        <dbReference type="Proteomes" id="UP000515291"/>
    </source>
</evidence>
<dbReference type="AlphaFoldDB" id="A0A7G6TVG5"/>
<reference evidence="2" key="1">
    <citation type="journal article" date="2020" name="Mol. Plant Microbe">
        <title>Rhizobial microsymbionts of the narrowly endemic Oxytropis species growing in Kamchatka are characterized by significant genetic diversity and possess a set of genes that are associated with T3SS and T6SS secretion systems and can affect the development of symbiosis.</title>
        <authorList>
            <person name="Safronova V."/>
            <person name="Guro P."/>
            <person name="Sazanova A."/>
            <person name="Kuznetsova I."/>
            <person name="Belimov A."/>
            <person name="Yakubov V."/>
            <person name="Chirak E."/>
            <person name="Afonin A."/>
            <person name="Gogolev Y."/>
            <person name="Andronov E."/>
            <person name="Tikhonovich I."/>
        </authorList>
    </citation>
    <scope>NUCLEOTIDE SEQUENCE [LARGE SCALE GENOMIC DNA]</scope>
    <source>
        <strain evidence="2">581</strain>
    </source>
</reference>
<dbReference type="RefSeq" id="WP_184515849.1">
    <property type="nucleotide sequence ID" value="NZ_CP050292.1"/>
</dbReference>
<dbReference type="EMBL" id="CP050292">
    <property type="protein sequence ID" value="QND70747.1"/>
    <property type="molecule type" value="Genomic_DNA"/>
</dbReference>
<proteinExistence type="predicted"/>
<organism evidence="1 2">
    <name type="scientific">Tardiphaga robiniae</name>
    <dbReference type="NCBI Taxonomy" id="943830"/>
    <lineage>
        <taxon>Bacteria</taxon>
        <taxon>Pseudomonadati</taxon>
        <taxon>Pseudomonadota</taxon>
        <taxon>Alphaproteobacteria</taxon>
        <taxon>Hyphomicrobiales</taxon>
        <taxon>Nitrobacteraceae</taxon>
        <taxon>Tardiphaga</taxon>
    </lineage>
</organism>
<evidence type="ECO:0000313" key="1">
    <source>
        <dbReference type="EMBL" id="QND70747.1"/>
    </source>
</evidence>
<dbReference type="KEGG" id="trb:HB776_05485"/>
<sequence>MIYLYVVTGCRTLEDGATHVQSGFGTVMATSRDEALGKAIQIWHNDHPSHKMVCFNATARPDLRIVASKKARRPHLMRF</sequence>